<evidence type="ECO:0000256" key="1">
    <source>
        <dbReference type="SAM" id="MobiDB-lite"/>
    </source>
</evidence>
<feature type="compositionally biased region" description="Acidic residues" evidence="1">
    <location>
        <begin position="117"/>
        <end position="127"/>
    </location>
</feature>
<sequence length="198" mass="22660">MWDFMKDESYEDRLLCGPETGFRRIFTPYTDDPHFSRGKNELKRVRENFPKETEESETKIDLLYKEGLPAPEFWKLFVQCAQCGFVMAKQRYPYSHRCPKRLKTSKDGETDANTTDADIDDSEEGEDAAAPNSYDYYLQFASAPSTPKNYASPNPDPDSEWEVDAEGEPTEEDDDELPDPLTVLEMIRAFQAGNGSSH</sequence>
<feature type="non-terminal residue" evidence="2">
    <location>
        <position position="198"/>
    </location>
</feature>
<feature type="compositionally biased region" description="Polar residues" evidence="1">
    <location>
        <begin position="142"/>
        <end position="152"/>
    </location>
</feature>
<dbReference type="EMBL" id="JANBPK010001101">
    <property type="protein sequence ID" value="KAJ2925896.1"/>
    <property type="molecule type" value="Genomic_DNA"/>
</dbReference>
<dbReference type="Proteomes" id="UP001140091">
    <property type="component" value="Unassembled WGS sequence"/>
</dbReference>
<name>A0A9W8MCX0_9AGAR</name>
<reference evidence="2" key="1">
    <citation type="submission" date="2022-06" db="EMBL/GenBank/DDBJ databases">
        <title>Genome Sequence of Candolleomyces eurysporus.</title>
        <authorList>
            <person name="Buettner E."/>
        </authorList>
    </citation>
    <scope>NUCLEOTIDE SEQUENCE</scope>
    <source>
        <strain evidence="2">VTCC 930004</strain>
    </source>
</reference>
<accession>A0A9W8MCX0</accession>
<gene>
    <name evidence="2" type="ORF">H1R20_g11194</name>
</gene>
<organism evidence="2 3">
    <name type="scientific">Candolleomyces eurysporus</name>
    <dbReference type="NCBI Taxonomy" id="2828524"/>
    <lineage>
        <taxon>Eukaryota</taxon>
        <taxon>Fungi</taxon>
        <taxon>Dikarya</taxon>
        <taxon>Basidiomycota</taxon>
        <taxon>Agaricomycotina</taxon>
        <taxon>Agaricomycetes</taxon>
        <taxon>Agaricomycetidae</taxon>
        <taxon>Agaricales</taxon>
        <taxon>Agaricineae</taxon>
        <taxon>Psathyrellaceae</taxon>
        <taxon>Candolleomyces</taxon>
    </lineage>
</organism>
<evidence type="ECO:0000313" key="3">
    <source>
        <dbReference type="Proteomes" id="UP001140091"/>
    </source>
</evidence>
<dbReference type="OrthoDB" id="2875868at2759"/>
<feature type="compositionally biased region" description="Acidic residues" evidence="1">
    <location>
        <begin position="157"/>
        <end position="178"/>
    </location>
</feature>
<protein>
    <submittedName>
        <fullName evidence="2">Uncharacterized protein</fullName>
    </submittedName>
</protein>
<keyword evidence="3" id="KW-1185">Reference proteome</keyword>
<proteinExistence type="predicted"/>
<evidence type="ECO:0000313" key="2">
    <source>
        <dbReference type="EMBL" id="KAJ2925896.1"/>
    </source>
</evidence>
<feature type="region of interest" description="Disordered" evidence="1">
    <location>
        <begin position="99"/>
        <end position="179"/>
    </location>
</feature>
<comment type="caution">
    <text evidence="2">The sequence shown here is derived from an EMBL/GenBank/DDBJ whole genome shotgun (WGS) entry which is preliminary data.</text>
</comment>
<dbReference type="AlphaFoldDB" id="A0A9W8MCX0"/>